<evidence type="ECO:0000259" key="2">
    <source>
        <dbReference type="Pfam" id="PF00472"/>
    </source>
</evidence>
<dbReference type="Pfam" id="PF00472">
    <property type="entry name" value="RF-1"/>
    <property type="match status" value="1"/>
</dbReference>
<dbReference type="GO" id="GO:0004045">
    <property type="term" value="F:peptidyl-tRNA hydrolase activity"/>
    <property type="evidence" value="ECO:0007669"/>
    <property type="project" value="UniProtKB-EC"/>
</dbReference>
<dbReference type="OrthoDB" id="9815709at2"/>
<gene>
    <name evidence="3" type="primary">arfB</name>
    <name evidence="3" type="ORF">Enr8_34600</name>
</gene>
<dbReference type="PANTHER" id="PTHR11075">
    <property type="entry name" value="PEPTIDE CHAIN RELEASE FACTOR"/>
    <property type="match status" value="1"/>
</dbReference>
<dbReference type="EC" id="3.1.1.29" evidence="3"/>
<dbReference type="GO" id="GO:0016150">
    <property type="term" value="F:translation release factor activity, codon nonspecific"/>
    <property type="evidence" value="ECO:0007669"/>
    <property type="project" value="TreeGrafter"/>
</dbReference>
<reference evidence="3 4" key="1">
    <citation type="submission" date="2019-02" db="EMBL/GenBank/DDBJ databases">
        <title>Deep-cultivation of Planctomycetes and their phenomic and genomic characterization uncovers novel biology.</title>
        <authorList>
            <person name="Wiegand S."/>
            <person name="Jogler M."/>
            <person name="Boedeker C."/>
            <person name="Pinto D."/>
            <person name="Vollmers J."/>
            <person name="Rivas-Marin E."/>
            <person name="Kohn T."/>
            <person name="Peeters S.H."/>
            <person name="Heuer A."/>
            <person name="Rast P."/>
            <person name="Oberbeckmann S."/>
            <person name="Bunk B."/>
            <person name="Jeske O."/>
            <person name="Meyerdierks A."/>
            <person name="Storesund J.E."/>
            <person name="Kallscheuer N."/>
            <person name="Luecker S."/>
            <person name="Lage O.M."/>
            <person name="Pohl T."/>
            <person name="Merkel B.J."/>
            <person name="Hornburger P."/>
            <person name="Mueller R.-W."/>
            <person name="Bruemmer F."/>
            <person name="Labrenz M."/>
            <person name="Spormann A.M."/>
            <person name="Op Den Camp H."/>
            <person name="Overmann J."/>
            <person name="Amann R."/>
            <person name="Jetten M.S.M."/>
            <person name="Mascher T."/>
            <person name="Medema M.H."/>
            <person name="Devos D.P."/>
            <person name="Kaster A.-K."/>
            <person name="Ovreas L."/>
            <person name="Rohde M."/>
            <person name="Galperin M.Y."/>
            <person name="Jogler C."/>
        </authorList>
    </citation>
    <scope>NUCLEOTIDE SEQUENCE [LARGE SCALE GENOMIC DNA]</scope>
    <source>
        <strain evidence="3 4">Enr8</strain>
    </source>
</reference>
<proteinExistence type="predicted"/>
<dbReference type="Proteomes" id="UP000318878">
    <property type="component" value="Unassembled WGS sequence"/>
</dbReference>
<feature type="domain" description="Prokaryotic-type class I peptide chain release factors" evidence="2">
    <location>
        <begin position="8"/>
        <end position="135"/>
    </location>
</feature>
<evidence type="ECO:0000256" key="1">
    <source>
        <dbReference type="SAM" id="MobiDB-lite"/>
    </source>
</evidence>
<name>A0A5C5UZJ0_9BACT</name>
<dbReference type="EMBL" id="SJPF01000004">
    <property type="protein sequence ID" value="TWT31538.1"/>
    <property type="molecule type" value="Genomic_DNA"/>
</dbReference>
<comment type="caution">
    <text evidence="3">The sequence shown here is derived from an EMBL/GenBank/DDBJ whole genome shotgun (WGS) entry which is preliminary data.</text>
</comment>
<dbReference type="RefSeq" id="WP_146433727.1">
    <property type="nucleotide sequence ID" value="NZ_SJPF01000004.1"/>
</dbReference>
<dbReference type="SUPFAM" id="SSF110916">
    <property type="entry name" value="Peptidyl-tRNA hydrolase domain-like"/>
    <property type="match status" value="1"/>
</dbReference>
<dbReference type="NCBIfam" id="NF006718">
    <property type="entry name" value="PRK09256.1"/>
    <property type="match status" value="1"/>
</dbReference>
<evidence type="ECO:0000313" key="4">
    <source>
        <dbReference type="Proteomes" id="UP000318878"/>
    </source>
</evidence>
<dbReference type="InterPro" id="IPR000352">
    <property type="entry name" value="Pep_chain_release_fac_I"/>
</dbReference>
<dbReference type="AlphaFoldDB" id="A0A5C5UZJ0"/>
<keyword evidence="4" id="KW-1185">Reference proteome</keyword>
<dbReference type="InterPro" id="IPR052104">
    <property type="entry name" value="Mito_Release_Factor_mL62"/>
</dbReference>
<evidence type="ECO:0000313" key="3">
    <source>
        <dbReference type="EMBL" id="TWT31538.1"/>
    </source>
</evidence>
<keyword evidence="3" id="KW-0378">Hydrolase</keyword>
<feature type="region of interest" description="Disordered" evidence="1">
    <location>
        <begin position="103"/>
        <end position="143"/>
    </location>
</feature>
<dbReference type="Gene3D" id="3.30.160.20">
    <property type="match status" value="1"/>
</dbReference>
<accession>A0A5C5UZJ0</accession>
<dbReference type="PANTHER" id="PTHR11075:SF54">
    <property type="entry name" value="LARGE RIBOSOMAL SUBUNIT PROTEIN ML62"/>
    <property type="match status" value="1"/>
</dbReference>
<sequence>MPKLRVNNSIQIPMAELKFTFARSSGPGGQNVNKVNSKAMLRWAFDQSEHIDDRVKERLRTRWGGRINKNGEIVISDDNSRDQRTNIDSCLEKLRVILLDSAAREKTRHATRPSRGSVQRRITAKKQRSETKKMRRSPGPSSE</sequence>
<protein>
    <submittedName>
        <fullName evidence="3">Peptidyl-tRNA hydrolase ArfB</fullName>
        <ecNumber evidence="3">3.1.1.29</ecNumber>
    </submittedName>
</protein>
<organism evidence="3 4">
    <name type="scientific">Blastopirellula retiformator</name>
    <dbReference type="NCBI Taxonomy" id="2527970"/>
    <lineage>
        <taxon>Bacteria</taxon>
        <taxon>Pseudomonadati</taxon>
        <taxon>Planctomycetota</taxon>
        <taxon>Planctomycetia</taxon>
        <taxon>Pirellulales</taxon>
        <taxon>Pirellulaceae</taxon>
        <taxon>Blastopirellula</taxon>
    </lineage>
</organism>